<dbReference type="EMBL" id="FMUR01000004">
    <property type="protein sequence ID" value="SCX87647.1"/>
    <property type="molecule type" value="Genomic_DNA"/>
</dbReference>
<evidence type="ECO:0000256" key="1">
    <source>
        <dbReference type="SAM" id="Phobius"/>
    </source>
</evidence>
<dbReference type="OrthoDB" id="2054316at2"/>
<feature type="transmembrane region" description="Helical" evidence="1">
    <location>
        <begin position="9"/>
        <end position="27"/>
    </location>
</feature>
<keyword evidence="1" id="KW-0812">Transmembrane</keyword>
<keyword evidence="3" id="KW-1185">Reference proteome</keyword>
<sequence>MKNQVFLKIIKFIPALIIAGVLLLYILCPINNDHVAKNIVNELQQIPLPEKTVIVEEKSMAAKLCGNGNGMQYFGALLIKSELSQDDLNLYYAQFNEKYHVKPQSDSEIKQIETQIVYFDTNIDSDNYYILYTWGDYYGISSEFDLRGH</sequence>
<evidence type="ECO:0000313" key="2">
    <source>
        <dbReference type="EMBL" id="SCX87647.1"/>
    </source>
</evidence>
<reference evidence="3" key="1">
    <citation type="submission" date="2016-10" db="EMBL/GenBank/DDBJ databases">
        <authorList>
            <person name="Varghese N."/>
            <person name="Submissions S."/>
        </authorList>
    </citation>
    <scope>NUCLEOTIDE SEQUENCE [LARGE SCALE GENOMIC DNA]</scope>
    <source>
        <strain evidence="3">XBD2006</strain>
    </source>
</reference>
<accession>A0A1G5BC19</accession>
<gene>
    <name evidence="2" type="ORF">SAMN02910451_00643</name>
</gene>
<organism evidence="2 3">
    <name type="scientific">Butyrivibrio hungatei</name>
    <dbReference type="NCBI Taxonomy" id="185008"/>
    <lineage>
        <taxon>Bacteria</taxon>
        <taxon>Bacillati</taxon>
        <taxon>Bacillota</taxon>
        <taxon>Clostridia</taxon>
        <taxon>Lachnospirales</taxon>
        <taxon>Lachnospiraceae</taxon>
        <taxon>Butyrivibrio</taxon>
    </lineage>
</organism>
<dbReference type="AlphaFoldDB" id="A0A1G5BC19"/>
<name>A0A1G5BC19_9FIRM</name>
<protein>
    <submittedName>
        <fullName evidence="2">Uncharacterized protein</fullName>
    </submittedName>
</protein>
<dbReference type="Proteomes" id="UP000183047">
    <property type="component" value="Unassembled WGS sequence"/>
</dbReference>
<keyword evidence="1" id="KW-0472">Membrane</keyword>
<proteinExistence type="predicted"/>
<dbReference type="RefSeq" id="WP_034469715.1">
    <property type="nucleotide sequence ID" value="NZ_FMUR01000004.1"/>
</dbReference>
<evidence type="ECO:0000313" key="3">
    <source>
        <dbReference type="Proteomes" id="UP000183047"/>
    </source>
</evidence>
<keyword evidence="1" id="KW-1133">Transmembrane helix</keyword>